<keyword evidence="3" id="KW-1185">Reference proteome</keyword>
<dbReference type="EMBL" id="BNBD01000011">
    <property type="protein sequence ID" value="GHF60419.1"/>
    <property type="molecule type" value="Genomic_DNA"/>
</dbReference>
<name>A0A919EEU7_9ACTN</name>
<reference evidence="2" key="1">
    <citation type="journal article" date="2014" name="Int. J. Syst. Evol. Microbiol.">
        <title>Complete genome sequence of Corynebacterium casei LMG S-19264T (=DSM 44701T), isolated from a smear-ripened cheese.</title>
        <authorList>
            <consortium name="US DOE Joint Genome Institute (JGI-PGF)"/>
            <person name="Walter F."/>
            <person name="Albersmeier A."/>
            <person name="Kalinowski J."/>
            <person name="Ruckert C."/>
        </authorList>
    </citation>
    <scope>NUCLEOTIDE SEQUENCE</scope>
    <source>
        <strain evidence="2">JCM 4059</strain>
    </source>
</reference>
<reference evidence="2" key="2">
    <citation type="submission" date="2020-09" db="EMBL/GenBank/DDBJ databases">
        <authorList>
            <person name="Sun Q."/>
            <person name="Ohkuma M."/>
        </authorList>
    </citation>
    <scope>NUCLEOTIDE SEQUENCE</scope>
    <source>
        <strain evidence="2">JCM 4059</strain>
    </source>
</reference>
<evidence type="ECO:0000313" key="3">
    <source>
        <dbReference type="Proteomes" id="UP000638313"/>
    </source>
</evidence>
<feature type="compositionally biased region" description="Basic and acidic residues" evidence="1">
    <location>
        <begin position="1"/>
        <end position="13"/>
    </location>
</feature>
<dbReference type="AlphaFoldDB" id="A0A919EEU7"/>
<evidence type="ECO:0000313" key="2">
    <source>
        <dbReference type="EMBL" id="GHF60419.1"/>
    </source>
</evidence>
<accession>A0A919EEU7</accession>
<dbReference type="Proteomes" id="UP000638313">
    <property type="component" value="Unassembled WGS sequence"/>
</dbReference>
<organism evidence="2 3">
    <name type="scientific">Streptomyces mashuensis</name>
    <dbReference type="NCBI Taxonomy" id="33904"/>
    <lineage>
        <taxon>Bacteria</taxon>
        <taxon>Bacillati</taxon>
        <taxon>Actinomycetota</taxon>
        <taxon>Actinomycetes</taxon>
        <taxon>Kitasatosporales</taxon>
        <taxon>Streptomycetaceae</taxon>
        <taxon>Streptomyces</taxon>
    </lineage>
</organism>
<proteinExistence type="predicted"/>
<comment type="caution">
    <text evidence="2">The sequence shown here is derived from an EMBL/GenBank/DDBJ whole genome shotgun (WGS) entry which is preliminary data.</text>
</comment>
<gene>
    <name evidence="2" type="ORF">GCM10010218_47310</name>
</gene>
<protein>
    <submittedName>
        <fullName evidence="2">Uncharacterized protein</fullName>
    </submittedName>
</protein>
<feature type="region of interest" description="Disordered" evidence="1">
    <location>
        <begin position="1"/>
        <end position="31"/>
    </location>
</feature>
<sequence>MSGAEREELRSRVAEANARSRRGRGHPELVPVPPGGLRCAGCWEIKQRRYGALERGDQVEAVRMAEAMGFHLRYAHPG</sequence>
<evidence type="ECO:0000256" key="1">
    <source>
        <dbReference type="SAM" id="MobiDB-lite"/>
    </source>
</evidence>